<keyword evidence="1" id="KW-0472">Membrane</keyword>
<feature type="transmembrane region" description="Helical" evidence="1">
    <location>
        <begin position="148"/>
        <end position="166"/>
    </location>
</feature>
<dbReference type="Pfam" id="PF07187">
    <property type="entry name" value="DUF1405"/>
    <property type="match status" value="1"/>
</dbReference>
<dbReference type="PANTHER" id="PTHR40042">
    <property type="entry name" value="HYPOTHETICAL MEMBRANE SPANNING PROTEIN"/>
    <property type="match status" value="1"/>
</dbReference>
<feature type="transmembrane region" description="Helical" evidence="1">
    <location>
        <begin position="186"/>
        <end position="208"/>
    </location>
</feature>
<feature type="transmembrane region" description="Helical" evidence="1">
    <location>
        <begin position="87"/>
        <end position="113"/>
    </location>
</feature>
<evidence type="ECO:0000256" key="1">
    <source>
        <dbReference type="SAM" id="Phobius"/>
    </source>
</evidence>
<comment type="caution">
    <text evidence="2">The sequence shown here is derived from an EMBL/GenBank/DDBJ whole genome shotgun (WGS) entry which is preliminary data.</text>
</comment>
<keyword evidence="1" id="KW-0812">Transmembrane</keyword>
<dbReference type="InterPro" id="IPR009845">
    <property type="entry name" value="DUF1405"/>
</dbReference>
<dbReference type="Proteomes" id="UP001596113">
    <property type="component" value="Unassembled WGS sequence"/>
</dbReference>
<evidence type="ECO:0000313" key="2">
    <source>
        <dbReference type="EMBL" id="MFC5403786.1"/>
    </source>
</evidence>
<keyword evidence="3" id="KW-1185">Reference proteome</keyword>
<proteinExistence type="predicted"/>
<gene>
    <name evidence="2" type="ORF">ACFPOF_13660</name>
</gene>
<feature type="transmembrane region" description="Helical" evidence="1">
    <location>
        <begin position="125"/>
        <end position="143"/>
    </location>
</feature>
<dbReference type="EMBL" id="JBHSMI010000025">
    <property type="protein sequence ID" value="MFC5403786.1"/>
    <property type="molecule type" value="Genomic_DNA"/>
</dbReference>
<name>A0ABW0HU84_9BACL</name>
<evidence type="ECO:0000313" key="3">
    <source>
        <dbReference type="Proteomes" id="UP001596113"/>
    </source>
</evidence>
<sequence>MAWLKWMLSRSVLLHPITLWMLIIIYIPGTLYGYYWYKDQLESVWNANPAWQLPFVPDSPTASLLFVAAVLWLWIAPRPSKRWWISGVRGIVEALGVVTSVKYGIWATAIIFAGQAQGDVLQWEHWMLVIGHTAMAVVALLYARFFSFGGLSLAVAAAWTFLNDTVDYSFDVYPYLPTELDDDLKYVAIFTFVLTALSVVSAALARFLPSSDKEATERADKSF</sequence>
<reference evidence="3" key="1">
    <citation type="journal article" date="2019" name="Int. J. Syst. Evol. Microbiol.">
        <title>The Global Catalogue of Microorganisms (GCM) 10K type strain sequencing project: providing services to taxonomists for standard genome sequencing and annotation.</title>
        <authorList>
            <consortium name="The Broad Institute Genomics Platform"/>
            <consortium name="The Broad Institute Genome Sequencing Center for Infectious Disease"/>
            <person name="Wu L."/>
            <person name="Ma J."/>
        </authorList>
    </citation>
    <scope>NUCLEOTIDE SEQUENCE [LARGE SCALE GENOMIC DNA]</scope>
    <source>
        <strain evidence="3">CGMCC 1.18575</strain>
    </source>
</reference>
<protein>
    <submittedName>
        <fullName evidence="2">DUF1405 domain-containing protein</fullName>
    </submittedName>
</protein>
<dbReference type="PANTHER" id="PTHR40042:SF1">
    <property type="entry name" value="DUF1405 DOMAIN-CONTAINING PROTEIN"/>
    <property type="match status" value="1"/>
</dbReference>
<dbReference type="RefSeq" id="WP_378133483.1">
    <property type="nucleotide sequence ID" value="NZ_JBHSMI010000025.1"/>
</dbReference>
<feature type="transmembrane region" description="Helical" evidence="1">
    <location>
        <begin position="12"/>
        <end position="35"/>
    </location>
</feature>
<feature type="transmembrane region" description="Helical" evidence="1">
    <location>
        <begin position="55"/>
        <end position="75"/>
    </location>
</feature>
<organism evidence="2 3">
    <name type="scientific">Cohnella soli</name>
    <dbReference type="NCBI Taxonomy" id="425005"/>
    <lineage>
        <taxon>Bacteria</taxon>
        <taxon>Bacillati</taxon>
        <taxon>Bacillota</taxon>
        <taxon>Bacilli</taxon>
        <taxon>Bacillales</taxon>
        <taxon>Paenibacillaceae</taxon>
        <taxon>Cohnella</taxon>
    </lineage>
</organism>
<keyword evidence="1" id="KW-1133">Transmembrane helix</keyword>
<accession>A0ABW0HU84</accession>